<evidence type="ECO:0000313" key="1">
    <source>
        <dbReference type="EMBL" id="VXA87325.1"/>
    </source>
</evidence>
<accession>A0A653L6P3</accession>
<dbReference type="AlphaFoldDB" id="A0A653L6P3"/>
<sequence>MMEAPFLLQWVSRLSVGIEIQTQAVDAVALACLGRAVGEDVTEVRAALAAGDLHPLHAVAVVLGVLHRPLDGLVERGPAAAGIKLGS</sequence>
<dbReference type="EMBL" id="CABWLC010000018">
    <property type="protein sequence ID" value="VXA87325.1"/>
    <property type="molecule type" value="Genomic_DNA"/>
</dbReference>
<reference evidence="1 2" key="1">
    <citation type="submission" date="2019-10" db="EMBL/GenBank/DDBJ databases">
        <authorList>
            <person name="Karimi E."/>
        </authorList>
    </citation>
    <scope>NUCLEOTIDE SEQUENCE [LARGE SCALE GENOMIC DNA]</scope>
    <source>
        <strain evidence="1">Aeromonas sp. 8C</strain>
    </source>
</reference>
<proteinExistence type="predicted"/>
<name>A0A653L6P3_AERVE</name>
<dbReference type="Proteomes" id="UP000439123">
    <property type="component" value="Unassembled WGS sequence"/>
</dbReference>
<evidence type="ECO:0000313" key="2">
    <source>
        <dbReference type="Proteomes" id="UP000439123"/>
    </source>
</evidence>
<gene>
    <name evidence="1" type="ORF">AERO8C_50134</name>
</gene>
<organism evidence="1 2">
    <name type="scientific">Aeromonas veronii</name>
    <dbReference type="NCBI Taxonomy" id="654"/>
    <lineage>
        <taxon>Bacteria</taxon>
        <taxon>Pseudomonadati</taxon>
        <taxon>Pseudomonadota</taxon>
        <taxon>Gammaproteobacteria</taxon>
        <taxon>Aeromonadales</taxon>
        <taxon>Aeromonadaceae</taxon>
        <taxon>Aeromonas</taxon>
    </lineage>
</organism>
<protein>
    <submittedName>
        <fullName evidence="1">Uncharacterized protein</fullName>
    </submittedName>
</protein>